<dbReference type="InterPro" id="IPR036397">
    <property type="entry name" value="RNaseH_sf"/>
</dbReference>
<dbReference type="Proteomes" id="UP001178508">
    <property type="component" value="Chromosome 7"/>
</dbReference>
<dbReference type="GO" id="GO:0003676">
    <property type="term" value="F:nucleic acid binding"/>
    <property type="evidence" value="ECO:0007669"/>
    <property type="project" value="InterPro"/>
</dbReference>
<dbReference type="PROSITE" id="PS50994">
    <property type="entry name" value="INTEGRASE"/>
    <property type="match status" value="1"/>
</dbReference>
<protein>
    <recommendedName>
        <fullName evidence="1">Integrase catalytic domain-containing protein</fullName>
    </recommendedName>
</protein>
<dbReference type="InterPro" id="IPR001584">
    <property type="entry name" value="Integrase_cat-core"/>
</dbReference>
<dbReference type="PANTHER" id="PTHR37984:SF7">
    <property type="entry name" value="INTEGRASE CATALYTIC DOMAIN-CONTAINING PROTEIN"/>
    <property type="match status" value="1"/>
</dbReference>
<evidence type="ECO:0000259" key="1">
    <source>
        <dbReference type="PROSITE" id="PS50994"/>
    </source>
</evidence>
<dbReference type="Gene3D" id="3.30.420.10">
    <property type="entry name" value="Ribonuclease H-like superfamily/Ribonuclease H"/>
    <property type="match status" value="1"/>
</dbReference>
<proteinExistence type="predicted"/>
<dbReference type="SUPFAM" id="SSF53098">
    <property type="entry name" value="Ribonuclease H-like"/>
    <property type="match status" value="1"/>
</dbReference>
<dbReference type="GO" id="GO:0015074">
    <property type="term" value="P:DNA integration"/>
    <property type="evidence" value="ECO:0007669"/>
    <property type="project" value="InterPro"/>
</dbReference>
<dbReference type="InterPro" id="IPR050951">
    <property type="entry name" value="Retrovirus_Pol_polyprotein"/>
</dbReference>
<keyword evidence="3" id="KW-1185">Reference proteome</keyword>
<dbReference type="InterPro" id="IPR012337">
    <property type="entry name" value="RNaseH-like_sf"/>
</dbReference>
<feature type="domain" description="Integrase catalytic" evidence="1">
    <location>
        <begin position="32"/>
        <end position="192"/>
    </location>
</feature>
<evidence type="ECO:0000313" key="2">
    <source>
        <dbReference type="EMBL" id="CAJ1059742.1"/>
    </source>
</evidence>
<dbReference type="FunFam" id="3.30.420.10:FF:000063">
    <property type="entry name" value="Retrovirus-related Pol polyprotein from transposon 297-like Protein"/>
    <property type="match status" value="1"/>
</dbReference>
<dbReference type="AlphaFoldDB" id="A0AAV1FEZ1"/>
<sequence>MNDDIERACRSCSVCVKYQDADPKEPLHPHTVPLKPWQSIASDLFEVKGRQFLLTVDRNSKYPLVDEMSMPVSGHAVTQKLQGYVSLFGRVDEIFTDNGPQYTGQAFKEFVKDWGINHITSSPHYPKGNRFIERHVRHIKSIVTKSIKQRDNLQMALLQARATPIDSKLPSPAELMFGRPVTTLLPSRLFPP</sequence>
<evidence type="ECO:0000313" key="3">
    <source>
        <dbReference type="Proteomes" id="UP001178508"/>
    </source>
</evidence>
<reference evidence="2" key="1">
    <citation type="submission" date="2023-08" db="EMBL/GenBank/DDBJ databases">
        <authorList>
            <person name="Alioto T."/>
            <person name="Alioto T."/>
            <person name="Gomez Garrido J."/>
        </authorList>
    </citation>
    <scope>NUCLEOTIDE SEQUENCE</scope>
</reference>
<accession>A0AAV1FEZ1</accession>
<gene>
    <name evidence="2" type="ORF">XNOV1_A015773</name>
</gene>
<dbReference type="Pfam" id="PF00665">
    <property type="entry name" value="rve"/>
    <property type="match status" value="1"/>
</dbReference>
<dbReference type="EMBL" id="OY660870">
    <property type="protein sequence ID" value="CAJ1059742.1"/>
    <property type="molecule type" value="Genomic_DNA"/>
</dbReference>
<organism evidence="2 3">
    <name type="scientific">Xyrichtys novacula</name>
    <name type="common">Pearly razorfish</name>
    <name type="synonym">Hemipteronotus novacula</name>
    <dbReference type="NCBI Taxonomy" id="13765"/>
    <lineage>
        <taxon>Eukaryota</taxon>
        <taxon>Metazoa</taxon>
        <taxon>Chordata</taxon>
        <taxon>Craniata</taxon>
        <taxon>Vertebrata</taxon>
        <taxon>Euteleostomi</taxon>
        <taxon>Actinopterygii</taxon>
        <taxon>Neopterygii</taxon>
        <taxon>Teleostei</taxon>
        <taxon>Neoteleostei</taxon>
        <taxon>Acanthomorphata</taxon>
        <taxon>Eupercaria</taxon>
        <taxon>Labriformes</taxon>
        <taxon>Labridae</taxon>
        <taxon>Xyrichtys</taxon>
    </lineage>
</organism>
<name>A0AAV1FEZ1_XYRNO</name>
<dbReference type="PANTHER" id="PTHR37984">
    <property type="entry name" value="PROTEIN CBG26694"/>
    <property type="match status" value="1"/>
</dbReference>